<sequence length="71" mass="8181">MVSMVEKYTLEIEIFTLSRGFRAQISRSCAQEGFFQQSVCEQSGRTDFFNRIDRMQTSVAIAKVSESEYPD</sequence>
<dbReference type="Proteomes" id="UP000076489">
    <property type="component" value="Unassembled WGS sequence"/>
</dbReference>
<reference evidence="2" key="1">
    <citation type="submission" date="2016-03" db="EMBL/GenBank/DDBJ databases">
        <authorList>
            <person name="Ray J."/>
            <person name="Price M."/>
            <person name="Deutschbauer A."/>
        </authorList>
    </citation>
    <scope>NUCLEOTIDE SEQUENCE [LARGE SCALE GENOMIC DNA]</scope>
    <source>
        <strain evidence="2">FW300-N1B4</strain>
    </source>
</reference>
<accession>A0A161Z6V5</accession>
<organism evidence="1 2">
    <name type="scientific">Pseudomonas fluorescens</name>
    <dbReference type="NCBI Taxonomy" id="294"/>
    <lineage>
        <taxon>Bacteria</taxon>
        <taxon>Pseudomonadati</taxon>
        <taxon>Pseudomonadota</taxon>
        <taxon>Gammaproteobacteria</taxon>
        <taxon>Pseudomonadales</taxon>
        <taxon>Pseudomonadaceae</taxon>
        <taxon>Pseudomonas</taxon>
    </lineage>
</organism>
<evidence type="ECO:0000313" key="2">
    <source>
        <dbReference type="Proteomes" id="UP000076489"/>
    </source>
</evidence>
<name>A0A161Z6V5_PSEFL</name>
<protein>
    <submittedName>
        <fullName evidence="1">Uncharacterized protein</fullName>
    </submittedName>
</protein>
<gene>
    <name evidence="1" type="ORF">A1D17_25200</name>
</gene>
<proteinExistence type="predicted"/>
<reference evidence="1 2" key="2">
    <citation type="journal article" date="2018" name="Nature">
        <title>Mutant phenotypes for thousands of bacterial genes of unknown function.</title>
        <authorList>
            <person name="Price M.N."/>
            <person name="Wetmore K.M."/>
            <person name="Waters R.J."/>
            <person name="Callaghan M."/>
            <person name="Ray J."/>
            <person name="Liu H."/>
            <person name="Kuehl J.V."/>
            <person name="Melnyk R.A."/>
            <person name="Lamson J.S."/>
            <person name="Suh Y."/>
            <person name="Carlson H.K."/>
            <person name="Esquivel Z."/>
            <person name="Sadeeshkumar H."/>
            <person name="Chakraborty R."/>
            <person name="Zane G.M."/>
            <person name="Rubin B.E."/>
            <person name="Wall J.D."/>
            <person name="Visel A."/>
            <person name="Bristow J."/>
            <person name="Blow M.J."/>
            <person name="Arkin A.P."/>
            <person name="Deutschbauer A.M."/>
        </authorList>
    </citation>
    <scope>NUCLEOTIDE SEQUENCE [LARGE SCALE GENOMIC DNA]</scope>
    <source>
        <strain evidence="1 2">FW300-N1B4</strain>
    </source>
</reference>
<evidence type="ECO:0000313" key="1">
    <source>
        <dbReference type="EMBL" id="KZN19297.1"/>
    </source>
</evidence>
<dbReference type="EMBL" id="LUKJ01000003">
    <property type="protein sequence ID" value="KZN19297.1"/>
    <property type="molecule type" value="Genomic_DNA"/>
</dbReference>
<dbReference type="AlphaFoldDB" id="A0A161Z6V5"/>
<comment type="caution">
    <text evidence="1">The sequence shown here is derived from an EMBL/GenBank/DDBJ whole genome shotgun (WGS) entry which is preliminary data.</text>
</comment>